<dbReference type="InterPro" id="IPR050155">
    <property type="entry name" value="HAD-like_hydrolase_sf"/>
</dbReference>
<dbReference type="SFLD" id="SFLDG01129">
    <property type="entry name" value="C1.5:_HAD__Beta-PGM__Phosphata"/>
    <property type="match status" value="1"/>
</dbReference>
<dbReference type="GO" id="GO:0016787">
    <property type="term" value="F:hydrolase activity"/>
    <property type="evidence" value="ECO:0007669"/>
    <property type="project" value="UniProtKB-KW"/>
</dbReference>
<evidence type="ECO:0000313" key="1">
    <source>
        <dbReference type="EMBL" id="RJY18164.1"/>
    </source>
</evidence>
<dbReference type="Gene3D" id="1.10.150.240">
    <property type="entry name" value="Putative phosphatase, domain 2"/>
    <property type="match status" value="1"/>
</dbReference>
<dbReference type="Gene3D" id="3.40.50.1000">
    <property type="entry name" value="HAD superfamily/HAD-like"/>
    <property type="match status" value="1"/>
</dbReference>
<dbReference type="InterPro" id="IPR023214">
    <property type="entry name" value="HAD_sf"/>
</dbReference>
<dbReference type="SFLD" id="SFLDS00003">
    <property type="entry name" value="Haloacid_Dehalogenase"/>
    <property type="match status" value="1"/>
</dbReference>
<dbReference type="SUPFAM" id="SSF56784">
    <property type="entry name" value="HAD-like"/>
    <property type="match status" value="1"/>
</dbReference>
<reference evidence="1 2" key="1">
    <citation type="submission" date="2018-09" db="EMBL/GenBank/DDBJ databases">
        <title>Phylogeny of the Shewanellaceae, and recommendation for two new genera, Pseudoshewanella and Parashewanella.</title>
        <authorList>
            <person name="Wang G."/>
        </authorList>
    </citation>
    <scope>NUCLEOTIDE SEQUENCE [LARGE SCALE GENOMIC DNA]</scope>
    <source>
        <strain evidence="1 2">KCTC 22492</strain>
    </source>
</reference>
<gene>
    <name evidence="1" type="ORF">D5R81_06555</name>
</gene>
<accession>A0A3A6TV62</accession>
<name>A0A3A6TV62_9GAMM</name>
<organism evidence="1 2">
    <name type="scientific">Parashewanella spongiae</name>
    <dbReference type="NCBI Taxonomy" id="342950"/>
    <lineage>
        <taxon>Bacteria</taxon>
        <taxon>Pseudomonadati</taxon>
        <taxon>Pseudomonadota</taxon>
        <taxon>Gammaproteobacteria</taxon>
        <taxon>Alteromonadales</taxon>
        <taxon>Shewanellaceae</taxon>
        <taxon>Parashewanella</taxon>
    </lineage>
</organism>
<dbReference type="InterPro" id="IPR023198">
    <property type="entry name" value="PGP-like_dom2"/>
</dbReference>
<dbReference type="PANTHER" id="PTHR43434:SF20">
    <property type="entry name" value="5'-NUCLEOTIDASE"/>
    <property type="match status" value="1"/>
</dbReference>
<sequence>MIMMAKLLFDLDGTLSDPIDGITNCINYSLKSFGYPSLSKAEVAKYIGPPLDMSFIQITGQSNPVEIQTLVQKYRQRFSEVGFSGNRLYDDIPLVLETLQKQNVILGVCTSKPRHFAQQILELFKLDAYFEFISGGDIGIQKSQQIASLKQQGAVDSSTIMIGDRGVDISAAKQNGLRSAAVLWGYGSLAELTAESANFIVHRPIELLKLNNKL</sequence>
<dbReference type="InterPro" id="IPR036412">
    <property type="entry name" value="HAD-like_sf"/>
</dbReference>
<proteinExistence type="predicted"/>
<dbReference type="Proteomes" id="UP000273022">
    <property type="component" value="Unassembled WGS sequence"/>
</dbReference>
<dbReference type="InterPro" id="IPR006439">
    <property type="entry name" value="HAD-SF_hydro_IA"/>
</dbReference>
<protein>
    <submittedName>
        <fullName evidence="1">HAD family hydrolase</fullName>
    </submittedName>
</protein>
<dbReference type="Pfam" id="PF13419">
    <property type="entry name" value="HAD_2"/>
    <property type="match status" value="1"/>
</dbReference>
<keyword evidence="2" id="KW-1185">Reference proteome</keyword>
<dbReference type="EMBL" id="QYYH01000030">
    <property type="protein sequence ID" value="RJY18164.1"/>
    <property type="molecule type" value="Genomic_DNA"/>
</dbReference>
<dbReference type="AlphaFoldDB" id="A0A3A6TV62"/>
<evidence type="ECO:0000313" key="2">
    <source>
        <dbReference type="Proteomes" id="UP000273022"/>
    </source>
</evidence>
<keyword evidence="1" id="KW-0378">Hydrolase</keyword>
<dbReference type="NCBIfam" id="TIGR01549">
    <property type="entry name" value="HAD-SF-IA-v1"/>
    <property type="match status" value="1"/>
</dbReference>
<dbReference type="OrthoDB" id="9782449at2"/>
<dbReference type="GO" id="GO:0005829">
    <property type="term" value="C:cytosol"/>
    <property type="evidence" value="ECO:0007669"/>
    <property type="project" value="TreeGrafter"/>
</dbReference>
<dbReference type="PANTHER" id="PTHR43434">
    <property type="entry name" value="PHOSPHOGLYCOLATE PHOSPHATASE"/>
    <property type="match status" value="1"/>
</dbReference>
<comment type="caution">
    <text evidence="1">The sequence shown here is derived from an EMBL/GenBank/DDBJ whole genome shotgun (WGS) entry which is preliminary data.</text>
</comment>
<dbReference type="GO" id="GO:0004713">
    <property type="term" value="F:protein tyrosine kinase activity"/>
    <property type="evidence" value="ECO:0007669"/>
    <property type="project" value="TreeGrafter"/>
</dbReference>
<dbReference type="InterPro" id="IPR041492">
    <property type="entry name" value="HAD_2"/>
</dbReference>